<keyword evidence="1" id="KW-1133">Transmembrane helix</keyword>
<evidence type="ECO:0000256" key="1">
    <source>
        <dbReference type="SAM" id="Phobius"/>
    </source>
</evidence>
<keyword evidence="1" id="KW-0472">Membrane</keyword>
<keyword evidence="1" id="KW-0812">Transmembrane</keyword>
<evidence type="ECO:0000313" key="2">
    <source>
        <dbReference type="EMBL" id="AUJ79043.1"/>
    </source>
</evidence>
<dbReference type="Proteomes" id="UP000234366">
    <property type="component" value="Chromosome"/>
</dbReference>
<accession>A0AAI8HRZ2</accession>
<gene>
    <name evidence="2" type="ORF">CWD84_20680</name>
</gene>
<feature type="transmembrane region" description="Helical" evidence="1">
    <location>
        <begin position="86"/>
        <end position="106"/>
    </location>
</feature>
<reference evidence="2 3" key="1">
    <citation type="submission" date="2017-11" db="EMBL/GenBank/DDBJ databases">
        <title>Genome sequence and genome mining of multiple bioactive secondary metabolites from a deep sea-derived Bacillus siamensis SCSIO 05746.</title>
        <authorList>
            <person name="Pan H.-Q."/>
            <person name="Ju J.-H."/>
        </authorList>
    </citation>
    <scope>NUCLEOTIDE SEQUENCE [LARGE SCALE GENOMIC DNA]</scope>
    <source>
        <strain evidence="2 3">SCSIO 05746</strain>
    </source>
</reference>
<dbReference type="EMBL" id="CP025001">
    <property type="protein sequence ID" value="AUJ79043.1"/>
    <property type="molecule type" value="Genomic_DNA"/>
</dbReference>
<evidence type="ECO:0000313" key="3">
    <source>
        <dbReference type="Proteomes" id="UP000234366"/>
    </source>
</evidence>
<evidence type="ECO:0008006" key="4">
    <source>
        <dbReference type="Google" id="ProtNLM"/>
    </source>
</evidence>
<dbReference type="KEGG" id="bsia:CWD84_20680"/>
<dbReference type="RefSeq" id="WP_045926326.1">
    <property type="nucleotide sequence ID" value="NZ_CP025001.1"/>
</dbReference>
<feature type="transmembrane region" description="Helical" evidence="1">
    <location>
        <begin position="53"/>
        <end position="74"/>
    </location>
</feature>
<organism evidence="2 3">
    <name type="scientific">Bacillus siamensis</name>
    <dbReference type="NCBI Taxonomy" id="659243"/>
    <lineage>
        <taxon>Bacteria</taxon>
        <taxon>Bacillati</taxon>
        <taxon>Bacillota</taxon>
        <taxon>Bacilli</taxon>
        <taxon>Bacillales</taxon>
        <taxon>Bacillaceae</taxon>
        <taxon>Bacillus</taxon>
        <taxon>Bacillus amyloliquefaciens group</taxon>
    </lineage>
</organism>
<name>A0AAI8HRZ2_9BACI</name>
<sequence length="141" mass="16677">MKIDMQTYKETVQKIESDLLPRSQNDKELLTYLTTQDSLTLNQMKMCFTEPQLTFNHTVKIVCTVTFITLYIFFFSTHFNDLIEMALQMVFGLAGLVWIFAVFPFSRKIQVSDRFRQKSENTRITGMIDFVLEQRYKDMIS</sequence>
<protein>
    <recommendedName>
        <fullName evidence="4">YbfE</fullName>
    </recommendedName>
</protein>
<proteinExistence type="predicted"/>
<keyword evidence="3" id="KW-1185">Reference proteome</keyword>
<dbReference type="AlphaFoldDB" id="A0AAI8HRZ2"/>